<gene>
    <name evidence="1" type="ORF">HUG15_07205</name>
</gene>
<dbReference type="Proteomes" id="UP000595823">
    <property type="component" value="Chromosome"/>
</dbReference>
<evidence type="ECO:0000313" key="1">
    <source>
        <dbReference type="EMBL" id="QQK75394.1"/>
    </source>
</evidence>
<dbReference type="EMBL" id="CP054705">
    <property type="protein sequence ID" value="QQK75394.1"/>
    <property type="molecule type" value="Genomic_DNA"/>
</dbReference>
<sequence length="120" mass="13880">MIRNLDFVRRGLTHFNVDVDIRNIEQAMVDEAEDHCIRYGEPFMVRVPFYHGLRDLGFDAEGVLPLDVVIFAVKDREAYTKNGEPISIDYVGIFDLFIVPLEYQAVLEKRADEREEMKGG</sequence>
<keyword evidence="2" id="KW-1185">Reference proteome</keyword>
<evidence type="ECO:0000313" key="2">
    <source>
        <dbReference type="Proteomes" id="UP000595823"/>
    </source>
</evidence>
<proteinExistence type="predicted"/>
<dbReference type="KEGG" id="scia:HUG15_07205"/>
<dbReference type="RefSeq" id="WP_200128045.1">
    <property type="nucleotide sequence ID" value="NZ_CP054705.1"/>
</dbReference>
<name>A0A7T7CB39_9BACI</name>
<dbReference type="AlphaFoldDB" id="A0A7T7CB39"/>
<accession>A0A7T7CB39</accession>
<reference evidence="1 2" key="1">
    <citation type="submission" date="2020-06" db="EMBL/GenBank/DDBJ databases">
        <title>Genomic analysis of Salicibibacter sp. NKC5-3.</title>
        <authorList>
            <person name="Oh Y.J."/>
        </authorList>
    </citation>
    <scope>NUCLEOTIDE SEQUENCE [LARGE SCALE GENOMIC DNA]</scope>
    <source>
        <strain evidence="1 2">NKC5-3</strain>
    </source>
</reference>
<organism evidence="1 2">
    <name type="scientific">Salicibibacter cibarius</name>
    <dbReference type="NCBI Taxonomy" id="2743000"/>
    <lineage>
        <taxon>Bacteria</taxon>
        <taxon>Bacillati</taxon>
        <taxon>Bacillota</taxon>
        <taxon>Bacilli</taxon>
        <taxon>Bacillales</taxon>
        <taxon>Bacillaceae</taxon>
        <taxon>Salicibibacter</taxon>
    </lineage>
</organism>
<protein>
    <submittedName>
        <fullName evidence="1">Uncharacterized protein</fullName>
    </submittedName>
</protein>